<dbReference type="EMBL" id="LNYT01000022">
    <property type="protein sequence ID" value="KTD45912.1"/>
    <property type="molecule type" value="Genomic_DNA"/>
</dbReference>
<dbReference type="RefSeq" id="WP_058532660.1">
    <property type="nucleotide sequence ID" value="NZ_CAAAIN010000004.1"/>
</dbReference>
<feature type="transmembrane region" description="Helical" evidence="1">
    <location>
        <begin position="20"/>
        <end position="53"/>
    </location>
</feature>
<dbReference type="PATRIC" id="fig|458.5.peg.2825"/>
<comment type="caution">
    <text evidence="2">The sequence shown here is derived from an EMBL/GenBank/DDBJ whole genome shotgun (WGS) entry which is preliminary data.</text>
</comment>
<evidence type="ECO:0000313" key="2">
    <source>
        <dbReference type="EMBL" id="KTD45912.1"/>
    </source>
</evidence>
<evidence type="ECO:0000313" key="3">
    <source>
        <dbReference type="Proteomes" id="UP000054608"/>
    </source>
</evidence>
<protein>
    <submittedName>
        <fullName evidence="2">Uncharacterized protein</fullName>
    </submittedName>
</protein>
<dbReference type="AlphaFoldDB" id="A0A0W0XMU5"/>
<evidence type="ECO:0000256" key="1">
    <source>
        <dbReference type="SAM" id="Phobius"/>
    </source>
</evidence>
<keyword evidence="3" id="KW-1185">Reference proteome</keyword>
<dbReference type="OrthoDB" id="5651164at2"/>
<organism evidence="2 3">
    <name type="scientific">Legionella rubrilucens</name>
    <dbReference type="NCBI Taxonomy" id="458"/>
    <lineage>
        <taxon>Bacteria</taxon>
        <taxon>Pseudomonadati</taxon>
        <taxon>Pseudomonadota</taxon>
        <taxon>Gammaproteobacteria</taxon>
        <taxon>Legionellales</taxon>
        <taxon>Legionellaceae</taxon>
        <taxon>Legionella</taxon>
    </lineage>
</organism>
<reference evidence="2 3" key="1">
    <citation type="submission" date="2015-11" db="EMBL/GenBank/DDBJ databases">
        <title>Genomic analysis of 38 Legionella species identifies large and diverse effector repertoires.</title>
        <authorList>
            <person name="Burstein D."/>
            <person name="Amaro F."/>
            <person name="Zusman T."/>
            <person name="Lifshitz Z."/>
            <person name="Cohen O."/>
            <person name="Gilbert J.A."/>
            <person name="Pupko T."/>
            <person name="Shuman H.A."/>
            <person name="Segal G."/>
        </authorList>
    </citation>
    <scope>NUCLEOTIDE SEQUENCE [LARGE SCALE GENOMIC DNA]</scope>
    <source>
        <strain evidence="2 3">WA-270A-C2</strain>
    </source>
</reference>
<keyword evidence="1" id="KW-0472">Membrane</keyword>
<sequence length="113" mass="12574">MRNEVRQSLEEKALKTRTVFLAANLIVLPFYCIDSTFGLAVSVALNVVLLKVLHDLGQSRRPGSNLLNAADRFFSNMTGRNHEDLNNTFRNIINGGAAVYDEMSVVFSETLGR</sequence>
<dbReference type="Proteomes" id="UP000054608">
    <property type="component" value="Unassembled WGS sequence"/>
</dbReference>
<keyword evidence="1" id="KW-0812">Transmembrane</keyword>
<name>A0A0W0XMU5_9GAMM</name>
<proteinExistence type="predicted"/>
<gene>
    <name evidence="2" type="ORF">Lrub_2709</name>
</gene>
<accession>A0A0W0XMU5</accession>
<keyword evidence="1" id="KW-1133">Transmembrane helix</keyword>